<feature type="domain" description="HTH araC/xylS-type" evidence="4">
    <location>
        <begin position="177"/>
        <end position="275"/>
    </location>
</feature>
<organism evidence="5 6">
    <name type="scientific">Catenuloplanes niger</name>
    <dbReference type="NCBI Taxonomy" id="587534"/>
    <lineage>
        <taxon>Bacteria</taxon>
        <taxon>Bacillati</taxon>
        <taxon>Actinomycetota</taxon>
        <taxon>Actinomycetes</taxon>
        <taxon>Micromonosporales</taxon>
        <taxon>Micromonosporaceae</taxon>
        <taxon>Catenuloplanes</taxon>
    </lineage>
</organism>
<name>A0AAE3ZMT6_9ACTN</name>
<dbReference type="PANTHER" id="PTHR46796:SF6">
    <property type="entry name" value="ARAC SUBFAMILY"/>
    <property type="match status" value="1"/>
</dbReference>
<evidence type="ECO:0000313" key="5">
    <source>
        <dbReference type="EMBL" id="MDR7321008.1"/>
    </source>
</evidence>
<comment type="caution">
    <text evidence="5">The sequence shown here is derived from an EMBL/GenBank/DDBJ whole genome shotgun (WGS) entry which is preliminary data.</text>
</comment>
<reference evidence="5 6" key="1">
    <citation type="submission" date="2023-07" db="EMBL/GenBank/DDBJ databases">
        <title>Sequencing the genomes of 1000 actinobacteria strains.</title>
        <authorList>
            <person name="Klenk H.-P."/>
        </authorList>
    </citation>
    <scope>NUCLEOTIDE SEQUENCE [LARGE SCALE GENOMIC DNA]</scope>
    <source>
        <strain evidence="5 6">DSM 44711</strain>
    </source>
</reference>
<protein>
    <submittedName>
        <fullName evidence="5">AraC family transcriptional regulator</fullName>
    </submittedName>
</protein>
<keyword evidence="2" id="KW-0238">DNA-binding</keyword>
<dbReference type="GO" id="GO:0003700">
    <property type="term" value="F:DNA-binding transcription factor activity"/>
    <property type="evidence" value="ECO:0007669"/>
    <property type="project" value="InterPro"/>
</dbReference>
<dbReference type="PANTHER" id="PTHR46796">
    <property type="entry name" value="HTH-TYPE TRANSCRIPTIONAL ACTIVATOR RHAS-RELATED"/>
    <property type="match status" value="1"/>
</dbReference>
<accession>A0AAE3ZMT6</accession>
<dbReference type="InterPro" id="IPR009057">
    <property type="entry name" value="Homeodomain-like_sf"/>
</dbReference>
<dbReference type="InterPro" id="IPR018060">
    <property type="entry name" value="HTH_AraC"/>
</dbReference>
<keyword evidence="6" id="KW-1185">Reference proteome</keyword>
<keyword evidence="3" id="KW-0804">Transcription</keyword>
<sequence length="276" mass="29908">MTIESLPSRRLAGSDGLGWRRVHAGLHDDPAETEAFTTRVPELLLVLVTDGRYRIESRHGRTWHRAAYRPGSIGVTAPGNRSELRWRATEAGPMRSLHLRLDPALLPGDGSVPDALTVDDPYVTAAARALHDALRDGAPGLYADAVAQGLVAHLAHRVTATAPEPAAATPLGAADRDLIVEYMRAHLADDVALDDLAALVNLSKYHFLRMFARTTGLTPHRYLSRLRLEAAADLLRGGTLPVQRIALRCGYGSPSRFAAAFQRAYGCTPTAYRRGA</sequence>
<dbReference type="GO" id="GO:0043565">
    <property type="term" value="F:sequence-specific DNA binding"/>
    <property type="evidence" value="ECO:0007669"/>
    <property type="project" value="InterPro"/>
</dbReference>
<dbReference type="PRINTS" id="PR00032">
    <property type="entry name" value="HTHARAC"/>
</dbReference>
<dbReference type="Pfam" id="PF12833">
    <property type="entry name" value="HTH_18"/>
    <property type="match status" value="1"/>
</dbReference>
<dbReference type="EMBL" id="JAVDYC010000001">
    <property type="protein sequence ID" value="MDR7321008.1"/>
    <property type="molecule type" value="Genomic_DNA"/>
</dbReference>
<evidence type="ECO:0000256" key="2">
    <source>
        <dbReference type="ARBA" id="ARBA00023125"/>
    </source>
</evidence>
<evidence type="ECO:0000256" key="1">
    <source>
        <dbReference type="ARBA" id="ARBA00023015"/>
    </source>
</evidence>
<evidence type="ECO:0000313" key="6">
    <source>
        <dbReference type="Proteomes" id="UP001183629"/>
    </source>
</evidence>
<dbReference type="InterPro" id="IPR020449">
    <property type="entry name" value="Tscrpt_reg_AraC-type_HTH"/>
</dbReference>
<evidence type="ECO:0000259" key="4">
    <source>
        <dbReference type="PROSITE" id="PS01124"/>
    </source>
</evidence>
<dbReference type="InterPro" id="IPR050204">
    <property type="entry name" value="AraC_XylS_family_regulators"/>
</dbReference>
<evidence type="ECO:0000256" key="3">
    <source>
        <dbReference type="ARBA" id="ARBA00023163"/>
    </source>
</evidence>
<dbReference type="PROSITE" id="PS01124">
    <property type="entry name" value="HTH_ARAC_FAMILY_2"/>
    <property type="match status" value="1"/>
</dbReference>
<dbReference type="InterPro" id="IPR018062">
    <property type="entry name" value="HTH_AraC-typ_CS"/>
</dbReference>
<keyword evidence="1" id="KW-0805">Transcription regulation</keyword>
<dbReference type="RefSeq" id="WP_310409765.1">
    <property type="nucleotide sequence ID" value="NZ_JAVDYC010000001.1"/>
</dbReference>
<gene>
    <name evidence="5" type="ORF">J2S44_001258</name>
</gene>
<dbReference type="SUPFAM" id="SSF46689">
    <property type="entry name" value="Homeodomain-like"/>
    <property type="match status" value="2"/>
</dbReference>
<dbReference type="SMART" id="SM00342">
    <property type="entry name" value="HTH_ARAC"/>
    <property type="match status" value="1"/>
</dbReference>
<dbReference type="AlphaFoldDB" id="A0AAE3ZMT6"/>
<proteinExistence type="predicted"/>
<dbReference type="PROSITE" id="PS00041">
    <property type="entry name" value="HTH_ARAC_FAMILY_1"/>
    <property type="match status" value="1"/>
</dbReference>
<dbReference type="Gene3D" id="1.10.10.60">
    <property type="entry name" value="Homeodomain-like"/>
    <property type="match status" value="2"/>
</dbReference>
<dbReference type="Proteomes" id="UP001183629">
    <property type="component" value="Unassembled WGS sequence"/>
</dbReference>